<evidence type="ECO:0000313" key="4">
    <source>
        <dbReference type="EMBL" id="TRM66199.1"/>
    </source>
</evidence>
<name>A0A550CN72_9AGAR</name>
<keyword evidence="2" id="KW-0812">Transmembrane</keyword>
<accession>A0A550CN72</accession>
<proteinExistence type="inferred from homology"/>
<evidence type="ECO:0000256" key="2">
    <source>
        <dbReference type="SAM" id="Phobius"/>
    </source>
</evidence>
<evidence type="ECO:0000313" key="5">
    <source>
        <dbReference type="Proteomes" id="UP000320762"/>
    </source>
</evidence>
<dbReference type="PANTHER" id="PTHR30546">
    <property type="entry name" value="FLAVODOXIN-RELATED PROTEIN WRBA-RELATED"/>
    <property type="match status" value="1"/>
</dbReference>
<dbReference type="InterPro" id="IPR029039">
    <property type="entry name" value="Flavoprotein-like_sf"/>
</dbReference>
<gene>
    <name evidence="4" type="ORF">BD626DRAFT_535527</name>
</gene>
<feature type="domain" description="Flavodoxin-like" evidence="3">
    <location>
        <begin position="5"/>
        <end position="179"/>
    </location>
</feature>
<dbReference type="OrthoDB" id="504689at2759"/>
<comment type="similarity">
    <text evidence="1">Belongs to the WrbA family.</text>
</comment>
<dbReference type="AlphaFoldDB" id="A0A550CN72"/>
<protein>
    <submittedName>
        <fullName evidence="4">Flavo protein-like protein</fullName>
    </submittedName>
</protein>
<dbReference type="GO" id="GO:0010181">
    <property type="term" value="F:FMN binding"/>
    <property type="evidence" value="ECO:0007669"/>
    <property type="project" value="InterPro"/>
</dbReference>
<reference evidence="4 5" key="1">
    <citation type="journal article" date="2019" name="New Phytol.">
        <title>Comparative genomics reveals unique wood-decay strategies and fruiting body development in the Schizophyllaceae.</title>
        <authorList>
            <person name="Almasi E."/>
            <person name="Sahu N."/>
            <person name="Krizsan K."/>
            <person name="Balint B."/>
            <person name="Kovacs G.M."/>
            <person name="Kiss B."/>
            <person name="Cseklye J."/>
            <person name="Drula E."/>
            <person name="Henrissat B."/>
            <person name="Nagy I."/>
            <person name="Chovatia M."/>
            <person name="Adam C."/>
            <person name="LaButti K."/>
            <person name="Lipzen A."/>
            <person name="Riley R."/>
            <person name="Grigoriev I.V."/>
            <person name="Nagy L.G."/>
        </authorList>
    </citation>
    <scope>NUCLEOTIDE SEQUENCE [LARGE SCALE GENOMIC DNA]</scope>
    <source>
        <strain evidence="4 5">NL-1724</strain>
    </source>
</reference>
<dbReference type="PANTHER" id="PTHR30546:SF23">
    <property type="entry name" value="FLAVOPROTEIN-LIKE PROTEIN YCP4-RELATED"/>
    <property type="match status" value="1"/>
</dbReference>
<dbReference type="PROSITE" id="PS50902">
    <property type="entry name" value="FLAVODOXIN_LIKE"/>
    <property type="match status" value="1"/>
</dbReference>
<evidence type="ECO:0000259" key="3">
    <source>
        <dbReference type="PROSITE" id="PS50902"/>
    </source>
</evidence>
<dbReference type="Proteomes" id="UP000320762">
    <property type="component" value="Unassembled WGS sequence"/>
</dbReference>
<dbReference type="STRING" id="97359.A0A550CN72"/>
<feature type="transmembrane region" description="Helical" evidence="2">
    <location>
        <begin position="267"/>
        <end position="288"/>
    </location>
</feature>
<keyword evidence="5" id="KW-1185">Reference proteome</keyword>
<dbReference type="InterPro" id="IPR010089">
    <property type="entry name" value="Flavoprotein_WrbA-like"/>
</dbReference>
<dbReference type="InterPro" id="IPR008254">
    <property type="entry name" value="Flavodoxin/NO_synth"/>
</dbReference>
<dbReference type="GO" id="GO:0003955">
    <property type="term" value="F:NAD(P)H dehydrogenase (quinone) activity"/>
    <property type="evidence" value="ECO:0007669"/>
    <property type="project" value="InterPro"/>
</dbReference>
<keyword evidence="2" id="KW-0472">Membrane</keyword>
<feature type="transmembrane region" description="Helical" evidence="2">
    <location>
        <begin position="300"/>
        <end position="319"/>
    </location>
</feature>
<dbReference type="InterPro" id="IPR006696">
    <property type="entry name" value="DUF423"/>
</dbReference>
<dbReference type="NCBIfam" id="TIGR01755">
    <property type="entry name" value="flav_wrbA"/>
    <property type="match status" value="1"/>
</dbReference>
<organism evidence="4 5">
    <name type="scientific">Schizophyllum amplum</name>
    <dbReference type="NCBI Taxonomy" id="97359"/>
    <lineage>
        <taxon>Eukaryota</taxon>
        <taxon>Fungi</taxon>
        <taxon>Dikarya</taxon>
        <taxon>Basidiomycota</taxon>
        <taxon>Agaricomycotina</taxon>
        <taxon>Agaricomycetes</taxon>
        <taxon>Agaricomycetidae</taxon>
        <taxon>Agaricales</taxon>
        <taxon>Schizophyllaceae</taxon>
        <taxon>Schizophyllum</taxon>
    </lineage>
</organism>
<dbReference type="GO" id="GO:0016020">
    <property type="term" value="C:membrane"/>
    <property type="evidence" value="ECO:0007669"/>
    <property type="project" value="TreeGrafter"/>
</dbReference>
<dbReference type="EMBL" id="VDMD01000004">
    <property type="protein sequence ID" value="TRM66199.1"/>
    <property type="molecule type" value="Genomic_DNA"/>
</dbReference>
<dbReference type="Gene3D" id="3.40.50.360">
    <property type="match status" value="1"/>
</dbReference>
<sequence>MAPKVAIIIYSMYGHIAKMAESVKAGVAAGGGEATIYQIPETLPQEVLTMMHAPPKPDYPIIDAKTMATFDGLIFGIPTRYGNFPGQWKASPAYILVFVSTASPGGGQEMTVSNAMSTFVHHGMIFVPLGYAKAFAQLSNLAEVRGGSAWGAGTFAGGDGSRQPSPLELEIAEIQGKQFWEIALPCSGAPAPPLVSQLLPKIETSLLTAAVATGVVTGAFGAHGLKKQPNITPETVHAWETAAHYAITNGVALLAVSMHPRFSRHAFAGPAIAVGTAAFSGSIFALTVAKIKGQGDKGKFFGPITPLGGAILIAGYVSLMF</sequence>
<comment type="caution">
    <text evidence="4">The sequence shown here is derived from an EMBL/GenBank/DDBJ whole genome shotgun (WGS) entry which is preliminary data.</text>
</comment>
<keyword evidence="2" id="KW-1133">Transmembrane helix</keyword>
<dbReference type="Pfam" id="PF04241">
    <property type="entry name" value="DUF423"/>
    <property type="match status" value="1"/>
</dbReference>
<evidence type="ECO:0000256" key="1">
    <source>
        <dbReference type="ARBA" id="ARBA00006961"/>
    </source>
</evidence>
<dbReference type="SUPFAM" id="SSF52218">
    <property type="entry name" value="Flavoproteins"/>
    <property type="match status" value="1"/>
</dbReference>